<proteinExistence type="predicted"/>
<dbReference type="PANTHER" id="PTHR40588:SF1">
    <property type="entry name" value="MRNA INTERFERASE TOXIN YAFQ"/>
    <property type="match status" value="1"/>
</dbReference>
<keyword evidence="1" id="KW-1277">Toxin-antitoxin system</keyword>
<accession>A0ABS5QYH9</accession>
<dbReference type="Proteomes" id="UP001519504">
    <property type="component" value="Unassembled WGS sequence"/>
</dbReference>
<dbReference type="PIRSF" id="PIRSF006156">
    <property type="entry name" value="YafQ"/>
    <property type="match status" value="1"/>
</dbReference>
<sequence>MYKCKPTKKFQSQLKRLTRLDREIKGEVLEVIEILCEGQGLPVEFNNHRLKRKLSSYYECHIRTPMKGQRPCGVDDVLLLYRIREQPKLLIPSKIGSHDELFSGQNKGRQSKVK</sequence>
<name>A0ABS5QYH9_9LACO</name>
<dbReference type="Gene3D" id="3.30.2310.20">
    <property type="entry name" value="RelE-like"/>
    <property type="match status" value="1"/>
</dbReference>
<gene>
    <name evidence="2" type="ORF">G6R29_01170</name>
</gene>
<organism evidence="2 3">
    <name type="scientific">Fructobacillus broussonetiae</name>
    <dbReference type="NCBI Taxonomy" id="2713173"/>
    <lineage>
        <taxon>Bacteria</taxon>
        <taxon>Bacillati</taxon>
        <taxon>Bacillota</taxon>
        <taxon>Bacilli</taxon>
        <taxon>Lactobacillales</taxon>
        <taxon>Lactobacillaceae</taxon>
        <taxon>Fructobacillus</taxon>
    </lineage>
</organism>
<dbReference type="PANTHER" id="PTHR40588">
    <property type="entry name" value="MRNA INTERFERASE TOXIN YAFQ"/>
    <property type="match status" value="1"/>
</dbReference>
<dbReference type="EMBL" id="JAAMFK010000001">
    <property type="protein sequence ID" value="MBS9338245.1"/>
    <property type="molecule type" value="Genomic_DNA"/>
</dbReference>
<protein>
    <submittedName>
        <fullName evidence="2">Type II toxin-antitoxin system YafQ family toxin</fullName>
    </submittedName>
</protein>
<dbReference type="InterPro" id="IPR035093">
    <property type="entry name" value="RelE/ParE_toxin_dom_sf"/>
</dbReference>
<evidence type="ECO:0000313" key="3">
    <source>
        <dbReference type="Proteomes" id="UP001519504"/>
    </source>
</evidence>
<dbReference type="SUPFAM" id="SSF143011">
    <property type="entry name" value="RelE-like"/>
    <property type="match status" value="1"/>
</dbReference>
<reference evidence="2 3" key="1">
    <citation type="submission" date="2020-02" db="EMBL/GenBank/DDBJ databases">
        <title>Fructobacillus sp. isolated from paper mulberry of Taiwan.</title>
        <authorList>
            <person name="Lin S.-T."/>
        </authorList>
    </citation>
    <scope>NUCLEOTIDE SEQUENCE [LARGE SCALE GENOMIC DNA]</scope>
    <source>
        <strain evidence="2 3">M2-14</strain>
    </source>
</reference>
<dbReference type="InterPro" id="IPR007712">
    <property type="entry name" value="RelE/ParE_toxin"/>
</dbReference>
<keyword evidence="3" id="KW-1185">Reference proteome</keyword>
<evidence type="ECO:0000256" key="1">
    <source>
        <dbReference type="ARBA" id="ARBA00022649"/>
    </source>
</evidence>
<dbReference type="RefSeq" id="WP_213808526.1">
    <property type="nucleotide sequence ID" value="NZ_JAAMFK010000001.1"/>
</dbReference>
<dbReference type="InterPro" id="IPR004386">
    <property type="entry name" value="Toxin_YafQ-like"/>
</dbReference>
<dbReference type="Pfam" id="PF15738">
    <property type="entry name" value="YafQ_toxin"/>
    <property type="match status" value="1"/>
</dbReference>
<comment type="caution">
    <text evidence="2">The sequence shown here is derived from an EMBL/GenBank/DDBJ whole genome shotgun (WGS) entry which is preliminary data.</text>
</comment>
<evidence type="ECO:0000313" key="2">
    <source>
        <dbReference type="EMBL" id="MBS9338245.1"/>
    </source>
</evidence>
<dbReference type="NCBIfam" id="TIGR02385">
    <property type="entry name" value="RelE_StbE"/>
    <property type="match status" value="1"/>
</dbReference>